<dbReference type="EMBL" id="CAJVPQ010000896">
    <property type="protein sequence ID" value="CAG8517989.1"/>
    <property type="molecule type" value="Genomic_DNA"/>
</dbReference>
<feature type="compositionally biased region" description="Low complexity" evidence="1">
    <location>
        <begin position="137"/>
        <end position="146"/>
    </location>
</feature>
<comment type="caution">
    <text evidence="2">The sequence shown here is derived from an EMBL/GenBank/DDBJ whole genome shotgun (WGS) entry which is preliminary data.</text>
</comment>
<protein>
    <submittedName>
        <fullName evidence="2">13783_t:CDS:1</fullName>
    </submittedName>
</protein>
<feature type="compositionally biased region" description="Low complexity" evidence="1">
    <location>
        <begin position="66"/>
        <end position="95"/>
    </location>
</feature>
<proteinExistence type="predicted"/>
<reference evidence="2" key="1">
    <citation type="submission" date="2021-06" db="EMBL/GenBank/DDBJ databases">
        <authorList>
            <person name="Kallberg Y."/>
            <person name="Tangrot J."/>
            <person name="Rosling A."/>
        </authorList>
    </citation>
    <scope>NUCLEOTIDE SEQUENCE</scope>
    <source>
        <strain evidence="2">UK204</strain>
    </source>
</reference>
<organism evidence="2 3">
    <name type="scientific">Funneliformis caledonium</name>
    <dbReference type="NCBI Taxonomy" id="1117310"/>
    <lineage>
        <taxon>Eukaryota</taxon>
        <taxon>Fungi</taxon>
        <taxon>Fungi incertae sedis</taxon>
        <taxon>Mucoromycota</taxon>
        <taxon>Glomeromycotina</taxon>
        <taxon>Glomeromycetes</taxon>
        <taxon>Glomerales</taxon>
        <taxon>Glomeraceae</taxon>
        <taxon>Funneliformis</taxon>
    </lineage>
</organism>
<gene>
    <name evidence="2" type="ORF">FCALED_LOCUS4545</name>
</gene>
<accession>A0A9N9A580</accession>
<evidence type="ECO:0000313" key="2">
    <source>
        <dbReference type="EMBL" id="CAG8517989.1"/>
    </source>
</evidence>
<dbReference type="AlphaFoldDB" id="A0A9N9A580"/>
<feature type="region of interest" description="Disordered" evidence="1">
    <location>
        <begin position="54"/>
        <end position="99"/>
    </location>
</feature>
<evidence type="ECO:0000313" key="3">
    <source>
        <dbReference type="Proteomes" id="UP000789570"/>
    </source>
</evidence>
<keyword evidence="3" id="KW-1185">Reference proteome</keyword>
<feature type="compositionally biased region" description="Low complexity" evidence="1">
    <location>
        <begin position="115"/>
        <end position="127"/>
    </location>
</feature>
<feature type="region of interest" description="Disordered" evidence="1">
    <location>
        <begin position="115"/>
        <end position="155"/>
    </location>
</feature>
<dbReference type="Proteomes" id="UP000789570">
    <property type="component" value="Unassembled WGS sequence"/>
</dbReference>
<evidence type="ECO:0000256" key="1">
    <source>
        <dbReference type="SAM" id="MobiDB-lite"/>
    </source>
</evidence>
<sequence length="169" mass="18252">MRVTQNLNNNNSSNIIVDIQNNENITSNPSKILAPAETDSATSAALFLDTTLNTDPNFKNTDSAEESSISDSSFSDSYHPMTVTTKATTTSTTASISRQPDKKLKYGFLSSLLSSNSSSHSISSTSSGTDVQKKKSSSSTESSSKQKLFKSWGNTQDNEYKNIEKALSK</sequence>
<name>A0A9N9A580_9GLOM</name>